<evidence type="ECO:0000313" key="2">
    <source>
        <dbReference type="EMBL" id="CAA9246553.1"/>
    </source>
</evidence>
<sequence>APHDDHSWCRCRAVCAGHGAAGPDLRRDATDDRRDRPGSCGARTRPPPLGDGPHADRLGRGRHAHSARPCAGPAGSGGVPGRRRARPTDGTARRPDEGGRRRRGGVDSARRRRDGLLSGLRRSVAVRLAHLDRTAGRLGRLGVDRPPPGRRERRRCDSSRAM</sequence>
<dbReference type="EMBL" id="CADCTB010000127">
    <property type="protein sequence ID" value="CAA9246553.1"/>
    <property type="molecule type" value="Genomic_DNA"/>
</dbReference>
<reference evidence="2" key="1">
    <citation type="submission" date="2020-02" db="EMBL/GenBank/DDBJ databases">
        <authorList>
            <person name="Meier V. D."/>
        </authorList>
    </citation>
    <scope>NUCLEOTIDE SEQUENCE</scope>
    <source>
        <strain evidence="2">AVDCRST_MAG10</strain>
    </source>
</reference>
<evidence type="ECO:0000256" key="1">
    <source>
        <dbReference type="SAM" id="MobiDB-lite"/>
    </source>
</evidence>
<name>A0A6J4ICP0_9ACTN</name>
<accession>A0A6J4ICP0</accession>
<feature type="region of interest" description="Disordered" evidence="1">
    <location>
        <begin position="18"/>
        <end position="120"/>
    </location>
</feature>
<feature type="compositionally biased region" description="Basic and acidic residues" evidence="1">
    <location>
        <begin position="24"/>
        <end position="37"/>
    </location>
</feature>
<feature type="region of interest" description="Disordered" evidence="1">
    <location>
        <begin position="132"/>
        <end position="162"/>
    </location>
</feature>
<feature type="compositionally biased region" description="Basic and acidic residues" evidence="1">
    <location>
        <begin position="91"/>
        <end position="109"/>
    </location>
</feature>
<proteinExistence type="predicted"/>
<feature type="non-terminal residue" evidence="2">
    <location>
        <position position="1"/>
    </location>
</feature>
<protein>
    <submittedName>
        <fullName evidence="2">Uncharacterized protein</fullName>
    </submittedName>
</protein>
<organism evidence="2">
    <name type="scientific">uncultured Acidimicrobiales bacterium</name>
    <dbReference type="NCBI Taxonomy" id="310071"/>
    <lineage>
        <taxon>Bacteria</taxon>
        <taxon>Bacillati</taxon>
        <taxon>Actinomycetota</taxon>
        <taxon>Acidimicrobiia</taxon>
        <taxon>Acidimicrobiales</taxon>
        <taxon>environmental samples</taxon>
    </lineage>
</organism>
<gene>
    <name evidence="2" type="ORF">AVDCRST_MAG10-1991</name>
</gene>
<feature type="compositionally biased region" description="Basic and acidic residues" evidence="1">
    <location>
        <begin position="147"/>
        <end position="162"/>
    </location>
</feature>
<dbReference type="AlphaFoldDB" id="A0A6J4ICP0"/>
<feature type="non-terminal residue" evidence="2">
    <location>
        <position position="162"/>
    </location>
</feature>